<accession>A0A420XWY0</accession>
<proteinExistence type="predicted"/>
<organism evidence="4 5">
    <name type="scientific">Coniochaeta pulveracea</name>
    <dbReference type="NCBI Taxonomy" id="177199"/>
    <lineage>
        <taxon>Eukaryota</taxon>
        <taxon>Fungi</taxon>
        <taxon>Dikarya</taxon>
        <taxon>Ascomycota</taxon>
        <taxon>Pezizomycotina</taxon>
        <taxon>Sordariomycetes</taxon>
        <taxon>Sordariomycetidae</taxon>
        <taxon>Coniochaetales</taxon>
        <taxon>Coniochaetaceae</taxon>
        <taxon>Coniochaeta</taxon>
    </lineage>
</organism>
<evidence type="ECO:0000256" key="2">
    <source>
        <dbReference type="SAM" id="Phobius"/>
    </source>
</evidence>
<keyword evidence="2" id="KW-0472">Membrane</keyword>
<dbReference type="PANTHER" id="PTHR35895:SF3">
    <property type="entry name" value="PRE-RRNA PROCESSING PROTEIN"/>
    <property type="match status" value="1"/>
</dbReference>
<dbReference type="PANTHER" id="PTHR35895">
    <property type="entry name" value="CHROMOSOME 16, WHOLE GENOME SHOTGUN SEQUENCE"/>
    <property type="match status" value="1"/>
</dbReference>
<dbReference type="Pfam" id="PF26174">
    <property type="entry name" value="LEA-2_1"/>
    <property type="match status" value="1"/>
</dbReference>
<reference evidence="4 5" key="1">
    <citation type="submission" date="2018-08" db="EMBL/GenBank/DDBJ databases">
        <title>Draft genome of the lignicolous fungus Coniochaeta pulveracea.</title>
        <authorList>
            <person name="Borstlap C.J."/>
            <person name="De Witt R.N."/>
            <person name="Botha A."/>
            <person name="Volschenk H."/>
        </authorList>
    </citation>
    <scope>NUCLEOTIDE SEQUENCE [LARGE SCALE GENOMIC DNA]</scope>
    <source>
        <strain evidence="4 5">CAB683</strain>
    </source>
</reference>
<evidence type="ECO:0000256" key="1">
    <source>
        <dbReference type="SAM" id="MobiDB-lite"/>
    </source>
</evidence>
<evidence type="ECO:0000313" key="4">
    <source>
        <dbReference type="EMBL" id="RKU39958.1"/>
    </source>
</evidence>
<dbReference type="InterPro" id="IPR055011">
    <property type="entry name" value="Tag1_C"/>
</dbReference>
<dbReference type="EMBL" id="QVQW01000130">
    <property type="protein sequence ID" value="RKU39958.1"/>
    <property type="molecule type" value="Genomic_DNA"/>
</dbReference>
<keyword evidence="2" id="KW-1133">Transmembrane helix</keyword>
<dbReference type="Proteomes" id="UP000275385">
    <property type="component" value="Unassembled WGS sequence"/>
</dbReference>
<sequence>MSSKKSPQASSSNSVASSSRPVEHTQGSETTPLLSSTADTPRYDGEHDGSVNGDAPAISFGSGSLRRQRSSTSSIRTSTSMTIKGPRWASIIAMTMLAITFVTVILVAFFVPAAVEDYAKEAAVLEPTNLSLESITTNGVRARIQANFRLDATRVKNGHVRRIGKASTWVARELGIDETKVGVYLPELDNVLLGTAAVPPMVIKLREGETTMIDFVADLTPGDTDGIRMIANEWLEGRLDRLRVRGEANIQLKTGFLPLGTHTVSESLTFEADKIPNMPQYNITRMNFVEAPIPGEDRQGMAADVSVTAFNEYPVSLDIPPLGFEILLPGCRLDDAYIVIADALTRPVAIRPHSNVTADVRGLVRELPDSLTRVCPESRFSPLDMLLKQYMDGEAATVFVRGAKHPSTDTPEWLNDILSSFTVPVPFPGRSFDGLIRNFSLTDVHFSLPDPFAEPGDPDSNPKVSGNIVVLAALPSEMNFDINVTNVRATADVFYRNKKLGELNLKRWQKAKSARVKETKDNEALLKIESRIKDAPLNVTDADVMTDLVEAMLFGGKAVLLDIEAAVDVQVETVLGQLVLKDVPAQGKIPLKRPSSLR</sequence>
<evidence type="ECO:0000313" key="5">
    <source>
        <dbReference type="Proteomes" id="UP000275385"/>
    </source>
</evidence>
<feature type="compositionally biased region" description="Polar residues" evidence="1">
    <location>
        <begin position="25"/>
        <end position="39"/>
    </location>
</feature>
<feature type="compositionally biased region" description="Low complexity" evidence="1">
    <location>
        <begin position="62"/>
        <end position="79"/>
    </location>
</feature>
<protein>
    <submittedName>
        <fullName evidence="4">Regulator of (H+)-ATPase in vacuolar membrane</fullName>
    </submittedName>
</protein>
<dbReference type="GO" id="GO:0000329">
    <property type="term" value="C:fungal-type vacuole membrane"/>
    <property type="evidence" value="ECO:0007669"/>
    <property type="project" value="InterPro"/>
</dbReference>
<dbReference type="OrthoDB" id="5596576at2759"/>
<keyword evidence="2" id="KW-0812">Transmembrane</keyword>
<name>A0A420XWY0_9PEZI</name>
<feature type="transmembrane region" description="Helical" evidence="2">
    <location>
        <begin position="88"/>
        <end position="111"/>
    </location>
</feature>
<dbReference type="Pfam" id="PF22786">
    <property type="entry name" value="Tag1_C"/>
    <property type="match status" value="1"/>
</dbReference>
<keyword evidence="5" id="KW-1185">Reference proteome</keyword>
<gene>
    <name evidence="4" type="primary">RAV1_1</name>
    <name evidence="4" type="ORF">DL546_001574</name>
</gene>
<feature type="domain" description="Tag1 C-terminal" evidence="3">
    <location>
        <begin position="478"/>
        <end position="591"/>
    </location>
</feature>
<feature type="region of interest" description="Disordered" evidence="1">
    <location>
        <begin position="1"/>
        <end position="79"/>
    </location>
</feature>
<dbReference type="AlphaFoldDB" id="A0A420XWY0"/>
<evidence type="ECO:0000259" key="3">
    <source>
        <dbReference type="Pfam" id="PF22786"/>
    </source>
</evidence>
<dbReference type="InterPro" id="IPR046368">
    <property type="entry name" value="Tag1"/>
</dbReference>
<comment type="caution">
    <text evidence="4">The sequence shown here is derived from an EMBL/GenBank/DDBJ whole genome shotgun (WGS) entry which is preliminary data.</text>
</comment>
<feature type="compositionally biased region" description="Low complexity" evidence="1">
    <location>
        <begin position="1"/>
        <end position="19"/>
    </location>
</feature>